<feature type="region of interest" description="Disordered" evidence="1">
    <location>
        <begin position="83"/>
        <end position="103"/>
    </location>
</feature>
<dbReference type="Pfam" id="PF13684">
    <property type="entry name" value="FakA-like_C"/>
    <property type="match status" value="1"/>
</dbReference>
<organism evidence="3 4">
    <name type="scientific">Pseudonocardia sediminis</name>
    <dbReference type="NCBI Taxonomy" id="1397368"/>
    <lineage>
        <taxon>Bacteria</taxon>
        <taxon>Bacillati</taxon>
        <taxon>Actinomycetota</taxon>
        <taxon>Actinomycetes</taxon>
        <taxon>Pseudonocardiales</taxon>
        <taxon>Pseudonocardiaceae</taxon>
        <taxon>Pseudonocardia</taxon>
    </lineage>
</organism>
<dbReference type="Proteomes" id="UP000291591">
    <property type="component" value="Unassembled WGS sequence"/>
</dbReference>
<dbReference type="GO" id="GO:0004371">
    <property type="term" value="F:glycerone kinase activity"/>
    <property type="evidence" value="ECO:0007669"/>
    <property type="project" value="InterPro"/>
</dbReference>
<dbReference type="SMART" id="SM01121">
    <property type="entry name" value="Dak1_2"/>
    <property type="match status" value="1"/>
</dbReference>
<dbReference type="PANTHER" id="PTHR33434:SF4">
    <property type="entry name" value="PHOSPHATASE PROTEIN"/>
    <property type="match status" value="1"/>
</dbReference>
<dbReference type="InterPro" id="IPR033470">
    <property type="entry name" value="FakA-like_C"/>
</dbReference>
<feature type="region of interest" description="Disordered" evidence="1">
    <location>
        <begin position="256"/>
        <end position="282"/>
    </location>
</feature>
<dbReference type="Pfam" id="PF02734">
    <property type="entry name" value="Dak2"/>
    <property type="match status" value="1"/>
</dbReference>
<comment type="caution">
    <text evidence="3">The sequence shown here is derived from an EMBL/GenBank/DDBJ whole genome shotgun (WGS) entry which is preliminary data.</text>
</comment>
<name>A0A4V6MEA0_PSEST</name>
<dbReference type="SUPFAM" id="SSF101473">
    <property type="entry name" value="DhaL-like"/>
    <property type="match status" value="2"/>
</dbReference>
<evidence type="ECO:0000259" key="2">
    <source>
        <dbReference type="PROSITE" id="PS51480"/>
    </source>
</evidence>
<dbReference type="AlphaFoldDB" id="A0A4V6MEA0"/>
<dbReference type="RefSeq" id="WP_130289237.1">
    <property type="nucleotide sequence ID" value="NZ_SHKL01000001.1"/>
</dbReference>
<sequence length="620" mass="62358">MAPSFDSELLRRWIDAATRSLSRHRAEIDRINVFPVPDGDTGSNMLLTVQAALRALDPARPPTTDGRGTSGDAQADVVPADGVASGAAAPDLGPAGAADGSDTPATAAALARGALRGARGNSGLILTQLLRGISDELAARTTPDRRAASAAGGALFASALRRSATLARAAVHRPRQGTILTVLEAAAAAATALPEGTPLAETAAVASRAAGEALEATTGQLPELAKARVVDAGGMGLVLILDSLAEVLGAARRVLPGPGAGPVPGADDEPVSWTTERESGSDEHDYEVMYLLEGSDSARVAALREELDGLGDSVALVGDGLPDGSGTWNVHVHCTDIGAAVEAGIRAGRPSGIRVLRFADQAPGTEHVVTVGRALPSGGAPATDRAAAGRTTAVASTGAATSAPRARAVLLLIESDGAAELARSAGGDVLRPAPGLDARSVADAIAATRAAHVAVLPCDGDRRAAAEEAVGLVEGVEVVVVPSVSVLQGLSALAVHDPDRRAGDDVVAMAEAAAGTRTGSLMISETEALTWAGPCQPGDVLGVSDGEVVLIAPDLSVGALWLAHRMLTPGGELVTALLGASVPDELGASLAEDLRRTHPEVDVVVHRGGQQDLPLVMGVE</sequence>
<protein>
    <recommendedName>
        <fullName evidence="2">DhaL domain-containing protein</fullName>
    </recommendedName>
</protein>
<dbReference type="SMART" id="SM01120">
    <property type="entry name" value="Dak2"/>
    <property type="match status" value="1"/>
</dbReference>
<proteinExistence type="predicted"/>
<keyword evidence="4" id="KW-1185">Reference proteome</keyword>
<feature type="region of interest" description="Disordered" evidence="1">
    <location>
        <begin position="57"/>
        <end position="76"/>
    </location>
</feature>
<evidence type="ECO:0000313" key="4">
    <source>
        <dbReference type="Proteomes" id="UP000291591"/>
    </source>
</evidence>
<accession>A0A4V6MEA0</accession>
<feature type="compositionally biased region" description="Low complexity" evidence="1">
    <location>
        <begin position="84"/>
        <end position="103"/>
    </location>
</feature>
<evidence type="ECO:0000313" key="3">
    <source>
        <dbReference type="EMBL" id="RZT84660.1"/>
    </source>
</evidence>
<dbReference type="Gene3D" id="1.25.40.340">
    <property type="match status" value="1"/>
</dbReference>
<dbReference type="InterPro" id="IPR048394">
    <property type="entry name" value="FakA-like_M"/>
</dbReference>
<dbReference type="OrthoDB" id="9760324at2"/>
<gene>
    <name evidence="3" type="ORF">EV383_1513</name>
</gene>
<dbReference type="EMBL" id="SHKL01000001">
    <property type="protein sequence ID" value="RZT84660.1"/>
    <property type="molecule type" value="Genomic_DNA"/>
</dbReference>
<dbReference type="InterPro" id="IPR050270">
    <property type="entry name" value="DegV_domain_contain"/>
</dbReference>
<dbReference type="Pfam" id="PF21645">
    <property type="entry name" value="FakA-like_M"/>
    <property type="match status" value="1"/>
</dbReference>
<dbReference type="InterPro" id="IPR036117">
    <property type="entry name" value="DhaL_dom_sf"/>
</dbReference>
<evidence type="ECO:0000256" key="1">
    <source>
        <dbReference type="SAM" id="MobiDB-lite"/>
    </source>
</evidence>
<feature type="domain" description="DhaL" evidence="2">
    <location>
        <begin position="8"/>
        <end position="246"/>
    </location>
</feature>
<dbReference type="PANTHER" id="PTHR33434">
    <property type="entry name" value="DEGV DOMAIN-CONTAINING PROTEIN DR_1986-RELATED"/>
    <property type="match status" value="1"/>
</dbReference>
<dbReference type="GO" id="GO:0006071">
    <property type="term" value="P:glycerol metabolic process"/>
    <property type="evidence" value="ECO:0007669"/>
    <property type="project" value="InterPro"/>
</dbReference>
<reference evidence="3 4" key="1">
    <citation type="submission" date="2019-02" db="EMBL/GenBank/DDBJ databases">
        <title>Sequencing the genomes of 1000 actinobacteria strains.</title>
        <authorList>
            <person name="Klenk H.-P."/>
        </authorList>
    </citation>
    <scope>NUCLEOTIDE SEQUENCE [LARGE SCALE GENOMIC DNA]</scope>
    <source>
        <strain evidence="3 4">DSM 45779</strain>
    </source>
</reference>
<dbReference type="InterPro" id="IPR004007">
    <property type="entry name" value="DhaL_dom"/>
</dbReference>
<dbReference type="PROSITE" id="PS51480">
    <property type="entry name" value="DHAL"/>
    <property type="match status" value="1"/>
</dbReference>